<dbReference type="SMART" id="SM00345">
    <property type="entry name" value="HTH_GNTR"/>
    <property type="match status" value="1"/>
</dbReference>
<dbReference type="EMBL" id="FNNP01000010">
    <property type="protein sequence ID" value="SDX74549.1"/>
    <property type="molecule type" value="Genomic_DNA"/>
</dbReference>
<dbReference type="Pfam" id="PF07729">
    <property type="entry name" value="FCD"/>
    <property type="match status" value="1"/>
</dbReference>
<reference evidence="6" key="1">
    <citation type="submission" date="2016-10" db="EMBL/GenBank/DDBJ databases">
        <authorList>
            <person name="Varghese N."/>
            <person name="Submissions S."/>
        </authorList>
    </citation>
    <scope>NUCLEOTIDE SEQUENCE [LARGE SCALE GENOMIC DNA]</scope>
    <source>
        <strain evidence="6">DSM 27839</strain>
    </source>
</reference>
<accession>A0A1H3E9I4</accession>
<keyword evidence="6" id="KW-1185">Reference proteome</keyword>
<dbReference type="SMART" id="SM00895">
    <property type="entry name" value="FCD"/>
    <property type="match status" value="1"/>
</dbReference>
<dbReference type="SUPFAM" id="SSF48008">
    <property type="entry name" value="GntR ligand-binding domain-like"/>
    <property type="match status" value="1"/>
</dbReference>
<gene>
    <name evidence="5" type="ORF">SAMN05444358_11087</name>
</gene>
<keyword evidence="1" id="KW-0805">Transcription regulation</keyword>
<dbReference type="InterPro" id="IPR008920">
    <property type="entry name" value="TF_FadR/GntR_C"/>
</dbReference>
<name>A0A1H3E9I4_9RHOB</name>
<dbReference type="Pfam" id="PF00392">
    <property type="entry name" value="GntR"/>
    <property type="match status" value="1"/>
</dbReference>
<evidence type="ECO:0000259" key="4">
    <source>
        <dbReference type="PROSITE" id="PS50949"/>
    </source>
</evidence>
<evidence type="ECO:0000256" key="1">
    <source>
        <dbReference type="ARBA" id="ARBA00023015"/>
    </source>
</evidence>
<protein>
    <submittedName>
        <fullName evidence="5">Transcriptional regulator, GntR family</fullName>
    </submittedName>
</protein>
<evidence type="ECO:0000313" key="6">
    <source>
        <dbReference type="Proteomes" id="UP000183400"/>
    </source>
</evidence>
<dbReference type="InterPro" id="IPR036390">
    <property type="entry name" value="WH_DNA-bd_sf"/>
</dbReference>
<evidence type="ECO:0000313" key="5">
    <source>
        <dbReference type="EMBL" id="SDX74549.1"/>
    </source>
</evidence>
<dbReference type="CDD" id="cd07377">
    <property type="entry name" value="WHTH_GntR"/>
    <property type="match status" value="1"/>
</dbReference>
<dbReference type="SUPFAM" id="SSF46785">
    <property type="entry name" value="Winged helix' DNA-binding domain"/>
    <property type="match status" value="1"/>
</dbReference>
<keyword evidence="2" id="KW-0238">DNA-binding</keyword>
<dbReference type="PANTHER" id="PTHR43537">
    <property type="entry name" value="TRANSCRIPTIONAL REGULATOR, GNTR FAMILY"/>
    <property type="match status" value="1"/>
</dbReference>
<dbReference type="PANTHER" id="PTHR43537:SF24">
    <property type="entry name" value="GLUCONATE OPERON TRANSCRIPTIONAL REPRESSOR"/>
    <property type="match status" value="1"/>
</dbReference>
<dbReference type="PROSITE" id="PS50949">
    <property type="entry name" value="HTH_GNTR"/>
    <property type="match status" value="1"/>
</dbReference>
<dbReference type="Proteomes" id="UP000183400">
    <property type="component" value="Unassembled WGS sequence"/>
</dbReference>
<dbReference type="AlphaFoldDB" id="A0A1H3E9I4"/>
<dbReference type="PRINTS" id="PR00035">
    <property type="entry name" value="HTHGNTR"/>
</dbReference>
<dbReference type="OrthoDB" id="8155773at2"/>
<sequence>MVYHHTICQSYLFLTPAADMKALMTNTDPTLQKIEKAPQTLRDIVQARLREAIIDGRFAPGERLVERPLCDQLGVSRTVIRETIRFLEAEGLVEIIPNRGPIVSTLSWDQARQIYDIRVQLEGASAAACAQAHRKGFEKDLGRALKAVGAAQNDTEWSNLLQATTRFYELMFLQAGHSIAWDIVQRLNGRISRLRALTLAARDRERSGMSHMTAIHDAILSGDPVKARQAVKNHIADAAQTARGFLENSEI</sequence>
<keyword evidence="3" id="KW-0804">Transcription</keyword>
<dbReference type="InterPro" id="IPR011711">
    <property type="entry name" value="GntR_C"/>
</dbReference>
<feature type="domain" description="HTH gntR-type" evidence="4">
    <location>
        <begin position="39"/>
        <end position="106"/>
    </location>
</feature>
<dbReference type="GO" id="GO:0003700">
    <property type="term" value="F:DNA-binding transcription factor activity"/>
    <property type="evidence" value="ECO:0007669"/>
    <property type="project" value="InterPro"/>
</dbReference>
<dbReference type="STRING" id="985054.SAMN05444358_11087"/>
<dbReference type="InterPro" id="IPR036388">
    <property type="entry name" value="WH-like_DNA-bd_sf"/>
</dbReference>
<organism evidence="5 6">
    <name type="scientific">Ruegeria halocynthiae</name>
    <dbReference type="NCBI Taxonomy" id="985054"/>
    <lineage>
        <taxon>Bacteria</taxon>
        <taxon>Pseudomonadati</taxon>
        <taxon>Pseudomonadota</taxon>
        <taxon>Alphaproteobacteria</taxon>
        <taxon>Rhodobacterales</taxon>
        <taxon>Roseobacteraceae</taxon>
        <taxon>Ruegeria</taxon>
    </lineage>
</organism>
<dbReference type="Gene3D" id="1.10.10.10">
    <property type="entry name" value="Winged helix-like DNA-binding domain superfamily/Winged helix DNA-binding domain"/>
    <property type="match status" value="1"/>
</dbReference>
<dbReference type="GO" id="GO:0003677">
    <property type="term" value="F:DNA binding"/>
    <property type="evidence" value="ECO:0007669"/>
    <property type="project" value="UniProtKB-KW"/>
</dbReference>
<evidence type="ECO:0000256" key="3">
    <source>
        <dbReference type="ARBA" id="ARBA00023163"/>
    </source>
</evidence>
<evidence type="ECO:0000256" key="2">
    <source>
        <dbReference type="ARBA" id="ARBA00023125"/>
    </source>
</evidence>
<dbReference type="Gene3D" id="1.20.120.530">
    <property type="entry name" value="GntR ligand-binding domain-like"/>
    <property type="match status" value="1"/>
</dbReference>
<dbReference type="InterPro" id="IPR000524">
    <property type="entry name" value="Tscrpt_reg_HTH_GntR"/>
</dbReference>
<proteinExistence type="predicted"/>